<evidence type="ECO:0000256" key="1">
    <source>
        <dbReference type="ARBA" id="ARBA00022649"/>
    </source>
</evidence>
<dbReference type="GO" id="GO:0090729">
    <property type="term" value="F:toxin activity"/>
    <property type="evidence" value="ECO:0007669"/>
    <property type="project" value="UniProtKB-KW"/>
</dbReference>
<keyword evidence="3 6" id="KW-0479">Metal-binding</keyword>
<name>A0A0D6P6C3_9PROT</name>
<dbReference type="HAMAP" id="MF_00265">
    <property type="entry name" value="VapC_Nob1"/>
    <property type="match status" value="1"/>
</dbReference>
<keyword evidence="6" id="KW-0800">Toxin</keyword>
<dbReference type="PANTHER" id="PTHR35901">
    <property type="entry name" value="RIBONUCLEASE VAPC3"/>
    <property type="match status" value="1"/>
</dbReference>
<feature type="binding site" evidence="6">
    <location>
        <position position="8"/>
    </location>
    <ligand>
        <name>Mg(2+)</name>
        <dbReference type="ChEBI" id="CHEBI:18420"/>
    </ligand>
</feature>
<keyword evidence="5 6" id="KW-0460">Magnesium</keyword>
<evidence type="ECO:0000313" key="9">
    <source>
        <dbReference type="Proteomes" id="UP000032680"/>
    </source>
</evidence>
<dbReference type="CDD" id="cd09873">
    <property type="entry name" value="PIN_Pae0151-like"/>
    <property type="match status" value="1"/>
</dbReference>
<dbReference type="Gene3D" id="3.40.50.1010">
    <property type="entry name" value="5'-nuclease"/>
    <property type="match status" value="1"/>
</dbReference>
<proteinExistence type="inferred from homology"/>
<comment type="similarity">
    <text evidence="6">Belongs to the PINc/VapC protein family.</text>
</comment>
<dbReference type="InterPro" id="IPR029060">
    <property type="entry name" value="PIN-like_dom_sf"/>
</dbReference>
<evidence type="ECO:0000256" key="6">
    <source>
        <dbReference type="HAMAP-Rule" id="MF_00265"/>
    </source>
</evidence>
<organism evidence="8 9">
    <name type="scientific">Acidisphaera rubrifaciens HS-AP3</name>
    <dbReference type="NCBI Taxonomy" id="1231350"/>
    <lineage>
        <taxon>Bacteria</taxon>
        <taxon>Pseudomonadati</taxon>
        <taxon>Pseudomonadota</taxon>
        <taxon>Alphaproteobacteria</taxon>
        <taxon>Acetobacterales</taxon>
        <taxon>Acetobacteraceae</taxon>
        <taxon>Acidisphaera</taxon>
    </lineage>
</organism>
<dbReference type="GO" id="GO:0000287">
    <property type="term" value="F:magnesium ion binding"/>
    <property type="evidence" value="ECO:0007669"/>
    <property type="project" value="UniProtKB-UniRule"/>
</dbReference>
<protein>
    <recommendedName>
        <fullName evidence="6">Ribonuclease VapC</fullName>
        <shortName evidence="6">RNase VapC</shortName>
        <ecNumber evidence="6">3.1.-.-</ecNumber>
    </recommendedName>
    <alternativeName>
        <fullName evidence="6">Toxin VapC</fullName>
    </alternativeName>
</protein>
<comment type="caution">
    <text evidence="8">The sequence shown here is derived from an EMBL/GenBank/DDBJ whole genome shotgun (WGS) entry which is preliminary data.</text>
</comment>
<dbReference type="InterPro" id="IPR022907">
    <property type="entry name" value="VapC_family"/>
</dbReference>
<dbReference type="RefSeq" id="WP_048861206.1">
    <property type="nucleotide sequence ID" value="NZ_BANB01000256.1"/>
</dbReference>
<keyword evidence="1 6" id="KW-1277">Toxin-antitoxin system</keyword>
<dbReference type="GO" id="GO:0016787">
    <property type="term" value="F:hydrolase activity"/>
    <property type="evidence" value="ECO:0007669"/>
    <property type="project" value="UniProtKB-KW"/>
</dbReference>
<dbReference type="InterPro" id="IPR002716">
    <property type="entry name" value="PIN_dom"/>
</dbReference>
<dbReference type="EC" id="3.1.-.-" evidence="6"/>
<evidence type="ECO:0000256" key="3">
    <source>
        <dbReference type="ARBA" id="ARBA00022723"/>
    </source>
</evidence>
<dbReference type="GO" id="GO:0004540">
    <property type="term" value="F:RNA nuclease activity"/>
    <property type="evidence" value="ECO:0007669"/>
    <property type="project" value="InterPro"/>
</dbReference>
<evidence type="ECO:0000256" key="2">
    <source>
        <dbReference type="ARBA" id="ARBA00022722"/>
    </source>
</evidence>
<gene>
    <name evidence="6" type="primary">vapC</name>
    <name evidence="8" type="ORF">Asru_0256_13</name>
</gene>
<dbReference type="PANTHER" id="PTHR35901:SF1">
    <property type="entry name" value="EXONUCLEASE VAPC9"/>
    <property type="match status" value="1"/>
</dbReference>
<dbReference type="Pfam" id="PF01850">
    <property type="entry name" value="PIN"/>
    <property type="match status" value="1"/>
</dbReference>
<keyword evidence="2 6" id="KW-0540">Nuclease</keyword>
<reference evidence="8 9" key="1">
    <citation type="submission" date="2012-11" db="EMBL/GenBank/DDBJ databases">
        <title>Whole genome sequence of Acidisphaera rubrifaciens HS-AP3.</title>
        <authorList>
            <person name="Azuma Y."/>
            <person name="Higashiura N."/>
            <person name="Hirakawa H."/>
            <person name="Matsushita K."/>
        </authorList>
    </citation>
    <scope>NUCLEOTIDE SEQUENCE [LARGE SCALE GENOMIC DNA]</scope>
    <source>
        <strain evidence="8 9">HS-AP3</strain>
    </source>
</reference>
<comment type="cofactor">
    <cofactor evidence="6">
        <name>Mg(2+)</name>
        <dbReference type="ChEBI" id="CHEBI:18420"/>
    </cofactor>
</comment>
<dbReference type="InterPro" id="IPR044153">
    <property type="entry name" value="PIN_Pae0151-like"/>
</dbReference>
<dbReference type="OrthoDB" id="9798446at2"/>
<feature type="domain" description="PIN" evidence="7">
    <location>
        <begin position="6"/>
        <end position="122"/>
    </location>
</feature>
<feature type="binding site" evidence="6">
    <location>
        <position position="97"/>
    </location>
    <ligand>
        <name>Mg(2+)</name>
        <dbReference type="ChEBI" id="CHEBI:18420"/>
    </ligand>
</feature>
<dbReference type="AlphaFoldDB" id="A0A0D6P6C3"/>
<comment type="function">
    <text evidence="6">Toxic component of a toxin-antitoxin (TA) system. An RNase.</text>
</comment>
<evidence type="ECO:0000313" key="8">
    <source>
        <dbReference type="EMBL" id="GAN77207.1"/>
    </source>
</evidence>
<evidence type="ECO:0000259" key="7">
    <source>
        <dbReference type="Pfam" id="PF01850"/>
    </source>
</evidence>
<evidence type="ECO:0000256" key="5">
    <source>
        <dbReference type="ARBA" id="ARBA00022842"/>
    </source>
</evidence>
<sequence length="128" mass="13321">MTVAKVVDASAIAALVFAEAEADAIAGRLMDAALVAPTLLAHELANVCVTKMRRDPARHSELLAALALMGELAIDERPVDAVQVAALAQATQLTAYDAAYLWLSRTLGIELVTLDSRLARAAAAAARG</sequence>
<evidence type="ECO:0000256" key="4">
    <source>
        <dbReference type="ARBA" id="ARBA00022801"/>
    </source>
</evidence>
<keyword evidence="9" id="KW-1185">Reference proteome</keyword>
<dbReference type="EMBL" id="BANB01000256">
    <property type="protein sequence ID" value="GAN77207.1"/>
    <property type="molecule type" value="Genomic_DNA"/>
</dbReference>
<dbReference type="SUPFAM" id="SSF88723">
    <property type="entry name" value="PIN domain-like"/>
    <property type="match status" value="1"/>
</dbReference>
<keyword evidence="4 6" id="KW-0378">Hydrolase</keyword>
<dbReference type="InterPro" id="IPR051619">
    <property type="entry name" value="TypeII_TA_RNase_PINc/VapC"/>
</dbReference>
<accession>A0A0D6P6C3</accession>
<dbReference type="Proteomes" id="UP000032680">
    <property type="component" value="Unassembled WGS sequence"/>
</dbReference>